<organism evidence="2 3">
    <name type="scientific">Marinitoga piezophila (strain DSM 14283 / JCM 11233 / KA3)</name>
    <dbReference type="NCBI Taxonomy" id="443254"/>
    <lineage>
        <taxon>Bacteria</taxon>
        <taxon>Thermotogati</taxon>
        <taxon>Thermotogota</taxon>
        <taxon>Thermotogae</taxon>
        <taxon>Petrotogales</taxon>
        <taxon>Petrotogaceae</taxon>
        <taxon>Marinitoga</taxon>
    </lineage>
</organism>
<dbReference type="InterPro" id="IPR055268">
    <property type="entry name" value="PCB-like"/>
</dbReference>
<dbReference type="InterPro" id="IPR000891">
    <property type="entry name" value="PYR_CT"/>
</dbReference>
<dbReference type="GO" id="GO:0006094">
    <property type="term" value="P:gluconeogenesis"/>
    <property type="evidence" value="ECO:0007669"/>
    <property type="project" value="TreeGrafter"/>
</dbReference>
<sequence length="461" mass="52658">MTKFVDTTLRDGQQSIIATRMKTSEFEPVLKDFDTVGFHSMEVWGGATYDSCIRYLNEDPWERLKTIRKKLKNTQIQMLLRGQNIVGYRNYADDVVELFINKVADYGMDIIRVFDALNDIRNLKKSIEVAKKRNIHVQGAISYTISPVHNLEFYLNYAKELIDHGVDSIVIKDMAGLLTPKMAYDLVKELKRKYNVPIELHSHNTAGMASIAYQAAIDAGVDLIDTALSPFANASSQPAVEPFNFALGEPLDSDKLYDLAHYFWKVRENHIEDDMRMVSIDSRILKAQIPGGMFSNLVSQLKAQKMLHLLDEVLEEVPRVRKDLGYPPLVTPTSQIVGVQAVLNVMYKERYKSITKEVKNYLKGMYGRPPAPVDEELLKKALGNEKPIDCRPADLLKPEIEKARNEICVLAETDEDLLTYILFGEVGKKYLKDKYEKEIQVDFELVEETEDFVEDESIYPV</sequence>
<dbReference type="Proteomes" id="UP000007161">
    <property type="component" value="Chromosome"/>
</dbReference>
<keyword evidence="2" id="KW-0808">Transferase</keyword>
<reference evidence="2 3" key="1">
    <citation type="journal article" date="2012" name="J. Bacteriol.">
        <title>Complete Genome Sequence of the Thermophilic, Piezophilic, Heterotrophic Bacterium Marinitoga piezophila KA3.</title>
        <authorList>
            <person name="Lucas S."/>
            <person name="Han J."/>
            <person name="Lapidus A."/>
            <person name="Cheng J.F."/>
            <person name="Goodwin L.A."/>
            <person name="Pitluck S."/>
            <person name="Peters L."/>
            <person name="Mikhailova N."/>
            <person name="Teshima H."/>
            <person name="Detter J.C."/>
            <person name="Han C."/>
            <person name="Tapia R."/>
            <person name="Land M."/>
            <person name="Hauser L."/>
            <person name="Kyrpides N.C."/>
            <person name="Ivanova N."/>
            <person name="Pagani I."/>
            <person name="Vannier P."/>
            <person name="Oger P."/>
            <person name="Bartlett D.H."/>
            <person name="Noll K.M."/>
            <person name="Woyke T."/>
            <person name="Jebbar M."/>
        </authorList>
    </citation>
    <scope>NUCLEOTIDE SEQUENCE [LARGE SCALE GENOMIC DNA]</scope>
    <source>
        <strain evidence="3">DSM 14283 / JCM 11233 / KA3</strain>
    </source>
</reference>
<dbReference type="NCBIfam" id="NF006761">
    <property type="entry name" value="PRK09282.1"/>
    <property type="match status" value="1"/>
</dbReference>
<evidence type="ECO:0000313" key="2">
    <source>
        <dbReference type="EMBL" id="AEX85375.1"/>
    </source>
</evidence>
<keyword evidence="3" id="KW-1185">Reference proteome</keyword>
<dbReference type="STRING" id="443254.Marpi_0963"/>
<name>H2J7N4_MARPK</name>
<dbReference type="KEGG" id="mpz:Marpi_0963"/>
<dbReference type="Gene3D" id="3.20.20.70">
    <property type="entry name" value="Aldolase class I"/>
    <property type="match status" value="1"/>
</dbReference>
<dbReference type="GO" id="GO:0004736">
    <property type="term" value="F:pyruvate carboxylase activity"/>
    <property type="evidence" value="ECO:0007669"/>
    <property type="project" value="TreeGrafter"/>
</dbReference>
<dbReference type="PANTHER" id="PTHR43778:SF2">
    <property type="entry name" value="PYRUVATE CARBOXYLASE, MITOCHONDRIAL"/>
    <property type="match status" value="1"/>
</dbReference>
<dbReference type="EMBL" id="CP003257">
    <property type="protein sequence ID" value="AEX85375.1"/>
    <property type="molecule type" value="Genomic_DNA"/>
</dbReference>
<dbReference type="eggNOG" id="COG5016">
    <property type="taxonomic scope" value="Bacteria"/>
</dbReference>
<dbReference type="OrthoDB" id="9807469at2"/>
<dbReference type="SUPFAM" id="SSF89000">
    <property type="entry name" value="post-HMGL domain-like"/>
    <property type="match status" value="1"/>
</dbReference>
<accession>H2J7N4</accession>
<gene>
    <name evidence="2" type="ordered locus">Marpi_0963</name>
</gene>
<evidence type="ECO:0000259" key="1">
    <source>
        <dbReference type="PROSITE" id="PS50991"/>
    </source>
</evidence>
<protein>
    <submittedName>
        <fullName evidence="2">Pyruvate/oxaloacetate carboxyltransferase</fullName>
    </submittedName>
</protein>
<dbReference type="PROSITE" id="PS50991">
    <property type="entry name" value="PYR_CT"/>
    <property type="match status" value="1"/>
</dbReference>
<evidence type="ECO:0000313" key="3">
    <source>
        <dbReference type="Proteomes" id="UP000007161"/>
    </source>
</evidence>
<dbReference type="AlphaFoldDB" id="H2J7N4"/>
<dbReference type="InterPro" id="IPR013785">
    <property type="entry name" value="Aldolase_TIM"/>
</dbReference>
<dbReference type="PANTHER" id="PTHR43778">
    <property type="entry name" value="PYRUVATE CARBOXYLASE"/>
    <property type="match status" value="1"/>
</dbReference>
<dbReference type="SUPFAM" id="SSF51569">
    <property type="entry name" value="Aldolase"/>
    <property type="match status" value="1"/>
</dbReference>
<dbReference type="InterPro" id="IPR003379">
    <property type="entry name" value="Carboxylase_cons_dom"/>
</dbReference>
<dbReference type="GO" id="GO:0005737">
    <property type="term" value="C:cytoplasm"/>
    <property type="evidence" value="ECO:0007669"/>
    <property type="project" value="TreeGrafter"/>
</dbReference>
<dbReference type="GO" id="GO:0016740">
    <property type="term" value="F:transferase activity"/>
    <property type="evidence" value="ECO:0007669"/>
    <property type="project" value="UniProtKB-KW"/>
</dbReference>
<dbReference type="RefSeq" id="WP_014296447.1">
    <property type="nucleotide sequence ID" value="NC_016751.1"/>
</dbReference>
<dbReference type="Pfam" id="PF02436">
    <property type="entry name" value="PYC_OADA"/>
    <property type="match status" value="1"/>
</dbReference>
<dbReference type="Pfam" id="PF00682">
    <property type="entry name" value="HMGL-like"/>
    <property type="match status" value="1"/>
</dbReference>
<dbReference type="HOGENOM" id="CLU_000395_4_2_0"/>
<proteinExistence type="predicted"/>
<keyword evidence="2" id="KW-0670">Pyruvate</keyword>
<reference evidence="3" key="2">
    <citation type="submission" date="2012-01" db="EMBL/GenBank/DDBJ databases">
        <title>Complete sequence of chromosome of Marinitoga piezophila KA3.</title>
        <authorList>
            <person name="Lucas S."/>
            <person name="Han J."/>
            <person name="Lapidus A."/>
            <person name="Cheng J.-F."/>
            <person name="Goodwin L."/>
            <person name="Pitluck S."/>
            <person name="Peters L."/>
            <person name="Mikhailova N."/>
            <person name="Teshima H."/>
            <person name="Detter J.C."/>
            <person name="Han C."/>
            <person name="Tapia R."/>
            <person name="Land M."/>
            <person name="Hauser L."/>
            <person name="Kyrpides N."/>
            <person name="Ivanova N."/>
            <person name="Pagani I."/>
            <person name="Jebbar M."/>
            <person name="Vannier P."/>
            <person name="Oger P."/>
            <person name="Cario A."/>
            <person name="Bartlett D."/>
            <person name="Noll K.M."/>
            <person name="Woyke T."/>
        </authorList>
    </citation>
    <scope>NUCLEOTIDE SEQUENCE [LARGE SCALE GENOMIC DNA]</scope>
    <source>
        <strain evidence="3">DSM 14283 / JCM 11233 / KA3</strain>
    </source>
</reference>
<dbReference type="NCBIfam" id="NF010644">
    <property type="entry name" value="PRK14041.1"/>
    <property type="match status" value="1"/>
</dbReference>
<dbReference type="CDD" id="cd07937">
    <property type="entry name" value="DRE_TIM_PC_TC_5S"/>
    <property type="match status" value="1"/>
</dbReference>
<feature type="domain" description="Pyruvate carboxyltransferase" evidence="1">
    <location>
        <begin position="2"/>
        <end position="263"/>
    </location>
</feature>